<dbReference type="KEGG" id="abaw:D5400_04215"/>
<evidence type="ECO:0000313" key="4">
    <source>
        <dbReference type="Proteomes" id="UP000268192"/>
    </source>
</evidence>
<dbReference type="SUPFAM" id="SSF54506">
    <property type="entry name" value="Diaminopimelate epimerase-like"/>
    <property type="match status" value="2"/>
</dbReference>
<reference evidence="3 4" key="1">
    <citation type="submission" date="2018-09" db="EMBL/GenBank/DDBJ databases">
        <title>Marinorhizobium profundi gen. nov., sp. nov., isolated from a deep-sea sediment sample from the New Britain Trench and proposal of Marinorhizobiaceae fam. nov. in the order Rhizobiales of the class Alphaproteobacteria.</title>
        <authorList>
            <person name="Cao J."/>
        </authorList>
    </citation>
    <scope>NUCLEOTIDE SEQUENCE [LARGE SCALE GENOMIC DNA]</scope>
    <source>
        <strain evidence="3 4">WS11</strain>
    </source>
</reference>
<dbReference type="RefSeq" id="WP_126007955.1">
    <property type="nucleotide sequence ID" value="NZ_CP032509.1"/>
</dbReference>
<dbReference type="PANTHER" id="PTHR43709:SF2">
    <property type="entry name" value="DUF453 DOMAIN PROTEIN (AFU_ORTHOLOGUE AFUA_6G00360)"/>
    <property type="match status" value="1"/>
</dbReference>
<evidence type="ECO:0000256" key="2">
    <source>
        <dbReference type="ARBA" id="ARBA00023235"/>
    </source>
</evidence>
<keyword evidence="2" id="KW-0413">Isomerase</keyword>
<dbReference type="PANTHER" id="PTHR43709">
    <property type="entry name" value="ACONITATE ISOMERASE-RELATED"/>
    <property type="match status" value="1"/>
</dbReference>
<gene>
    <name evidence="3" type="ORF">D5400_04215</name>
</gene>
<comment type="similarity">
    <text evidence="1">Belongs to the PrpF family.</text>
</comment>
<name>A0A3S9B0X1_9HYPH</name>
<organism evidence="3 4">
    <name type="scientific">Georhizobium profundi</name>
    <dbReference type="NCBI Taxonomy" id="2341112"/>
    <lineage>
        <taxon>Bacteria</taxon>
        <taxon>Pseudomonadati</taxon>
        <taxon>Pseudomonadota</taxon>
        <taxon>Alphaproteobacteria</taxon>
        <taxon>Hyphomicrobiales</taxon>
        <taxon>Rhizobiaceae</taxon>
        <taxon>Georhizobium</taxon>
    </lineage>
</organism>
<dbReference type="EMBL" id="CP032509">
    <property type="protein sequence ID" value="AZN70587.1"/>
    <property type="molecule type" value="Genomic_DNA"/>
</dbReference>
<keyword evidence="4" id="KW-1185">Reference proteome</keyword>
<evidence type="ECO:0000313" key="3">
    <source>
        <dbReference type="EMBL" id="AZN70587.1"/>
    </source>
</evidence>
<dbReference type="InterPro" id="IPR007400">
    <property type="entry name" value="PrpF-like"/>
</dbReference>
<dbReference type="Pfam" id="PF04303">
    <property type="entry name" value="PrpF"/>
    <property type="match status" value="1"/>
</dbReference>
<proteinExistence type="inferred from homology"/>
<dbReference type="OrthoDB" id="9779763at2"/>
<dbReference type="AlphaFoldDB" id="A0A3S9B0X1"/>
<accession>A0A3S9B0X1</accession>
<evidence type="ECO:0000256" key="1">
    <source>
        <dbReference type="ARBA" id="ARBA00007673"/>
    </source>
</evidence>
<protein>
    <submittedName>
        <fullName evidence="3">PrpF family protein</fullName>
    </submittedName>
</protein>
<dbReference type="Gene3D" id="3.10.310.10">
    <property type="entry name" value="Diaminopimelate Epimerase, Chain A, domain 1"/>
    <property type="match status" value="2"/>
</dbReference>
<dbReference type="GO" id="GO:0016853">
    <property type="term" value="F:isomerase activity"/>
    <property type="evidence" value="ECO:0007669"/>
    <property type="project" value="UniProtKB-KW"/>
</dbReference>
<sequence length="381" mass="39957">MSQTFIRAAFYRGGSSKGVFFHRADVPQDRTALEEMLLAVLGSPDPYKRQLNGMGGGVSSLSKAAIIGPPTHPDADVDYLFAQIAVDRPVVDWGANCGNLSSVIGPFAVDEGLVSTADGEALVRIHQVNTKKIIHARFPVRDGRAVVEGDFAIAGVAGTGARIALDFLDPGGTVTSGLLPSGNVVDHVVVDGRSYAVSLVDASNPVVFVRAADCGMTGSELPDAIEANRPLMALLDAIRREGGVLMGLGVDAASIGLANPKIAMVGTPSPFRTLDGKTLDETTHDIAVRMISMEQAHRAVTLTGAMCVGVAARIEGTLAEQALRPDHQGDEIRVGNPSGLVSVGARVLKRDDGWHAENATVFRTARRLMQGEVAVPQGAVR</sequence>
<dbReference type="Proteomes" id="UP000268192">
    <property type="component" value="Chromosome"/>
</dbReference>